<reference evidence="1" key="1">
    <citation type="submission" date="2022-01" db="EMBL/GenBank/DDBJ databases">
        <authorList>
            <person name="King R."/>
        </authorList>
    </citation>
    <scope>NUCLEOTIDE SEQUENCE</scope>
</reference>
<proteinExistence type="predicted"/>
<dbReference type="AlphaFoldDB" id="A0A9N9TRG7"/>
<dbReference type="Proteomes" id="UP001153712">
    <property type="component" value="Chromosome 3"/>
</dbReference>
<gene>
    <name evidence="1" type="ORF">PHYEVI_LOCUS7247</name>
</gene>
<evidence type="ECO:0000313" key="2">
    <source>
        <dbReference type="Proteomes" id="UP001153712"/>
    </source>
</evidence>
<evidence type="ECO:0000313" key="1">
    <source>
        <dbReference type="EMBL" id="CAG9860899.1"/>
    </source>
</evidence>
<name>A0A9N9TRG7_PHYSR</name>
<accession>A0A9N9TRG7</accession>
<dbReference type="EMBL" id="OU900096">
    <property type="protein sequence ID" value="CAG9860899.1"/>
    <property type="molecule type" value="Genomic_DNA"/>
</dbReference>
<sequence length="106" mass="11657">MNVIKEVVNWNSDQFPIRLILKKNNGVKTTHKSAIAVGNNGESPSNGDGEGATEFSHLKIIAVRAELGEKTPPHQFNALGSVLGHRIFYTVETEAAEPITCWIVRF</sequence>
<organism evidence="1 2">
    <name type="scientific">Phyllotreta striolata</name>
    <name type="common">Striped flea beetle</name>
    <name type="synonym">Crioceris striolata</name>
    <dbReference type="NCBI Taxonomy" id="444603"/>
    <lineage>
        <taxon>Eukaryota</taxon>
        <taxon>Metazoa</taxon>
        <taxon>Ecdysozoa</taxon>
        <taxon>Arthropoda</taxon>
        <taxon>Hexapoda</taxon>
        <taxon>Insecta</taxon>
        <taxon>Pterygota</taxon>
        <taxon>Neoptera</taxon>
        <taxon>Endopterygota</taxon>
        <taxon>Coleoptera</taxon>
        <taxon>Polyphaga</taxon>
        <taxon>Cucujiformia</taxon>
        <taxon>Chrysomeloidea</taxon>
        <taxon>Chrysomelidae</taxon>
        <taxon>Galerucinae</taxon>
        <taxon>Alticini</taxon>
        <taxon>Phyllotreta</taxon>
    </lineage>
</organism>
<keyword evidence="2" id="KW-1185">Reference proteome</keyword>
<protein>
    <submittedName>
        <fullName evidence="1">Uncharacterized protein</fullName>
    </submittedName>
</protein>